<dbReference type="InterPro" id="IPR011014">
    <property type="entry name" value="MscS_channel_TM-2"/>
</dbReference>
<evidence type="ECO:0000256" key="3">
    <source>
        <dbReference type="ARBA" id="ARBA00022475"/>
    </source>
</evidence>
<keyword evidence="4 8" id="KW-0812">Transmembrane</keyword>
<comment type="function">
    <text evidence="7">May play a role in resistance to osmotic downshock.</text>
</comment>
<dbReference type="SUPFAM" id="SSF82689">
    <property type="entry name" value="Mechanosensitive channel protein MscS (YggB), C-terminal domain"/>
    <property type="match status" value="1"/>
</dbReference>
<dbReference type="InterPro" id="IPR010920">
    <property type="entry name" value="LSM_dom_sf"/>
</dbReference>
<dbReference type="Pfam" id="PF21088">
    <property type="entry name" value="MS_channel_1st"/>
    <property type="match status" value="1"/>
</dbReference>
<proteinExistence type="inferred from homology"/>
<gene>
    <name evidence="11" type="ORF">GTO87_02340</name>
</gene>
<dbReference type="PANTHER" id="PTHR30460:SF0">
    <property type="entry name" value="MODERATE CONDUCTANCE MECHANOSENSITIVE CHANNEL YBIO"/>
    <property type="match status" value="1"/>
</dbReference>
<dbReference type="Pfam" id="PF00924">
    <property type="entry name" value="MS_channel_2nd"/>
    <property type="match status" value="1"/>
</dbReference>
<dbReference type="Gene3D" id="1.10.287.1260">
    <property type="match status" value="1"/>
</dbReference>
<sequence>MLLSPIINHQLNKDSHFITKYITNLNWDEIFAKIVNTIIIILALSLLFFIINSVGKKLIKNAFRRARKGNDYTKGRAGSIYTLSLNIFHYTVLFFYFYAVLSVMGIPVGTLIAGAGIVSVAIGLGAQGFVTDVVTGLFILMEQQFAVGDAVKIGTITGTIHAVGLRTTQVKGYDGTLTYIPNRSITIVSNMSRNDMQALINIPITPNMDIEKMEEIIMRVNKDLTPQLDAVTQAPALIGVVELPSGQLVLQTSVFAQNGQQAKVKQQFLAAYLAALQQAGIELPVTTQQKLNS</sequence>
<evidence type="ECO:0000259" key="9">
    <source>
        <dbReference type="Pfam" id="PF00924"/>
    </source>
</evidence>
<reference evidence="11 12" key="1">
    <citation type="submission" date="2020-01" db="EMBL/GenBank/DDBJ databases">
        <title>Complete and circular genome sequences of six lactobacillus isolates from horses.</title>
        <authorList>
            <person name="Hassan H.M."/>
        </authorList>
    </citation>
    <scope>NUCLEOTIDE SEQUENCE [LARGE SCALE GENOMIC DNA]</scope>
    <source>
        <strain evidence="11 12">1A</strain>
    </source>
</reference>
<dbReference type="GO" id="GO:0008381">
    <property type="term" value="F:mechanosensitive monoatomic ion channel activity"/>
    <property type="evidence" value="ECO:0007669"/>
    <property type="project" value="InterPro"/>
</dbReference>
<dbReference type="EMBL" id="CP047418">
    <property type="protein sequence ID" value="QLL77558.1"/>
    <property type="molecule type" value="Genomic_DNA"/>
</dbReference>
<dbReference type="InterPro" id="IPR011066">
    <property type="entry name" value="MscS_channel_C_sf"/>
</dbReference>
<name>A0A7H9EIN0_9LACO</name>
<protein>
    <submittedName>
        <fullName evidence="11">Mechanosensitive ion channel</fullName>
    </submittedName>
</protein>
<dbReference type="SUPFAM" id="SSF82861">
    <property type="entry name" value="Mechanosensitive channel protein MscS (YggB), transmembrane region"/>
    <property type="match status" value="1"/>
</dbReference>
<keyword evidence="5 8" id="KW-1133">Transmembrane helix</keyword>
<evidence type="ECO:0000313" key="11">
    <source>
        <dbReference type="EMBL" id="QLL77558.1"/>
    </source>
</evidence>
<dbReference type="KEGG" id="lsw:GTO87_02340"/>
<dbReference type="Gene3D" id="3.30.70.100">
    <property type="match status" value="1"/>
</dbReference>
<feature type="transmembrane region" description="Helical" evidence="8">
    <location>
        <begin position="34"/>
        <end position="59"/>
    </location>
</feature>
<accession>A0A7H9EIN0</accession>
<evidence type="ECO:0000256" key="2">
    <source>
        <dbReference type="ARBA" id="ARBA00008017"/>
    </source>
</evidence>
<dbReference type="SUPFAM" id="SSF50182">
    <property type="entry name" value="Sm-like ribonucleoproteins"/>
    <property type="match status" value="1"/>
</dbReference>
<dbReference type="Proteomes" id="UP000510886">
    <property type="component" value="Chromosome"/>
</dbReference>
<keyword evidence="6 8" id="KW-0472">Membrane</keyword>
<evidence type="ECO:0000256" key="6">
    <source>
        <dbReference type="ARBA" id="ARBA00023136"/>
    </source>
</evidence>
<dbReference type="RefSeq" id="WP_180849385.1">
    <property type="nucleotide sequence ID" value="NZ_CAUWBC010000016.1"/>
</dbReference>
<evidence type="ECO:0000256" key="1">
    <source>
        <dbReference type="ARBA" id="ARBA00004651"/>
    </source>
</evidence>
<dbReference type="FunFam" id="2.30.30.60:FF:000001">
    <property type="entry name" value="MscS Mechanosensitive ion channel"/>
    <property type="match status" value="1"/>
</dbReference>
<feature type="domain" description="Mechanosensitive ion channel MscS" evidence="9">
    <location>
        <begin position="130"/>
        <end position="193"/>
    </location>
</feature>
<keyword evidence="3" id="KW-1003">Cell membrane</keyword>
<dbReference type="PANTHER" id="PTHR30460">
    <property type="entry name" value="MODERATE CONDUCTANCE MECHANOSENSITIVE CHANNEL YBIO"/>
    <property type="match status" value="1"/>
</dbReference>
<evidence type="ECO:0000256" key="5">
    <source>
        <dbReference type="ARBA" id="ARBA00022989"/>
    </source>
</evidence>
<dbReference type="GO" id="GO:0005886">
    <property type="term" value="C:plasma membrane"/>
    <property type="evidence" value="ECO:0007669"/>
    <property type="project" value="UniProtKB-SubCell"/>
</dbReference>
<dbReference type="InterPro" id="IPR045276">
    <property type="entry name" value="YbiO_bact"/>
</dbReference>
<dbReference type="InterPro" id="IPR023408">
    <property type="entry name" value="MscS_beta-dom_sf"/>
</dbReference>
<feature type="transmembrane region" description="Helical" evidence="8">
    <location>
        <begin position="80"/>
        <end position="99"/>
    </location>
</feature>
<evidence type="ECO:0000256" key="7">
    <source>
        <dbReference type="ARBA" id="ARBA00059688"/>
    </source>
</evidence>
<dbReference type="InterPro" id="IPR049142">
    <property type="entry name" value="MS_channel_1st"/>
</dbReference>
<organism evidence="11 12">
    <name type="scientific">Ligilactobacillus saerimneri</name>
    <dbReference type="NCBI Taxonomy" id="228229"/>
    <lineage>
        <taxon>Bacteria</taxon>
        <taxon>Bacillati</taxon>
        <taxon>Bacillota</taxon>
        <taxon>Bacilli</taxon>
        <taxon>Lactobacillales</taxon>
        <taxon>Lactobacillaceae</taxon>
        <taxon>Ligilactobacillus</taxon>
    </lineage>
</organism>
<comment type="subcellular location">
    <subcellularLocation>
        <location evidence="1">Cell membrane</location>
        <topology evidence="1">Multi-pass membrane protein</topology>
    </subcellularLocation>
</comment>
<evidence type="ECO:0000313" key="12">
    <source>
        <dbReference type="Proteomes" id="UP000510886"/>
    </source>
</evidence>
<dbReference type="Gene3D" id="2.30.30.60">
    <property type="match status" value="1"/>
</dbReference>
<dbReference type="AlphaFoldDB" id="A0A7H9EIN0"/>
<evidence type="ECO:0000256" key="4">
    <source>
        <dbReference type="ARBA" id="ARBA00022692"/>
    </source>
</evidence>
<dbReference type="InterPro" id="IPR006685">
    <property type="entry name" value="MscS_channel_2nd"/>
</dbReference>
<feature type="domain" description="Mechanosensitive ion channel transmembrane helices 2/3" evidence="10">
    <location>
        <begin position="86"/>
        <end position="127"/>
    </location>
</feature>
<feature type="transmembrane region" description="Helical" evidence="8">
    <location>
        <begin position="111"/>
        <end position="140"/>
    </location>
</feature>
<comment type="similarity">
    <text evidence="2">Belongs to the MscS (TC 1.A.23) family.</text>
</comment>
<evidence type="ECO:0000259" key="10">
    <source>
        <dbReference type="Pfam" id="PF21088"/>
    </source>
</evidence>
<evidence type="ECO:0000256" key="8">
    <source>
        <dbReference type="SAM" id="Phobius"/>
    </source>
</evidence>